<proteinExistence type="predicted"/>
<dbReference type="EMBL" id="AGNL01006812">
    <property type="protein sequence ID" value="EJK71767.1"/>
    <property type="molecule type" value="Genomic_DNA"/>
</dbReference>
<name>K0TLD2_THAOC</name>
<evidence type="ECO:0000313" key="1">
    <source>
        <dbReference type="EMBL" id="EJK71767.1"/>
    </source>
</evidence>
<protein>
    <submittedName>
        <fullName evidence="1">Uncharacterized protein</fullName>
    </submittedName>
</protein>
<comment type="caution">
    <text evidence="1">The sequence shown here is derived from an EMBL/GenBank/DDBJ whole genome shotgun (WGS) entry which is preliminary data.</text>
</comment>
<keyword evidence="2" id="KW-1185">Reference proteome</keyword>
<feature type="non-terminal residue" evidence="1">
    <location>
        <position position="1"/>
    </location>
</feature>
<organism evidence="1 2">
    <name type="scientific">Thalassiosira oceanica</name>
    <name type="common">Marine diatom</name>
    <dbReference type="NCBI Taxonomy" id="159749"/>
    <lineage>
        <taxon>Eukaryota</taxon>
        <taxon>Sar</taxon>
        <taxon>Stramenopiles</taxon>
        <taxon>Ochrophyta</taxon>
        <taxon>Bacillariophyta</taxon>
        <taxon>Coscinodiscophyceae</taxon>
        <taxon>Thalassiosirophycidae</taxon>
        <taxon>Thalassiosirales</taxon>
        <taxon>Thalassiosiraceae</taxon>
        <taxon>Thalassiosira</taxon>
    </lineage>
</organism>
<dbReference type="Proteomes" id="UP000266841">
    <property type="component" value="Unassembled WGS sequence"/>
</dbReference>
<evidence type="ECO:0000313" key="2">
    <source>
        <dbReference type="Proteomes" id="UP000266841"/>
    </source>
</evidence>
<dbReference type="AlphaFoldDB" id="K0TLD2"/>
<accession>K0TLD2</accession>
<gene>
    <name evidence="1" type="ORF">THAOC_06761</name>
</gene>
<reference evidence="1 2" key="1">
    <citation type="journal article" date="2012" name="Genome Biol.">
        <title>Genome and low-iron response of an oceanic diatom adapted to chronic iron limitation.</title>
        <authorList>
            <person name="Lommer M."/>
            <person name="Specht M."/>
            <person name="Roy A.S."/>
            <person name="Kraemer L."/>
            <person name="Andreson R."/>
            <person name="Gutowska M.A."/>
            <person name="Wolf J."/>
            <person name="Bergner S.V."/>
            <person name="Schilhabel M.B."/>
            <person name="Klostermeier U.C."/>
            <person name="Beiko R.G."/>
            <person name="Rosenstiel P."/>
            <person name="Hippler M."/>
            <person name="Laroche J."/>
        </authorList>
    </citation>
    <scope>NUCLEOTIDE SEQUENCE [LARGE SCALE GENOMIC DNA]</scope>
    <source>
        <strain evidence="1 2">CCMP1005</strain>
    </source>
</reference>
<sequence length="109" mass="12664">LFHRERNSIFGVLDEVRGEHRVEEPARHRQGNFVTVEFLGIVTFSYDNGHVRLSRLQPFAGVVARTSDSRRSRSHLEARQRTTPYHVQIATVRKPDKDTPRPLVYNGDR</sequence>